<evidence type="ECO:0000313" key="4">
    <source>
        <dbReference type="Proteomes" id="UP000077667"/>
    </source>
</evidence>
<protein>
    <submittedName>
        <fullName evidence="3">Alpha/beta hydrolase</fullName>
    </submittedName>
</protein>
<gene>
    <name evidence="3" type="ORF">A8C56_01275</name>
</gene>
<dbReference type="InterPro" id="IPR022742">
    <property type="entry name" value="Hydrolase_4"/>
</dbReference>
<evidence type="ECO:0000259" key="2">
    <source>
        <dbReference type="Pfam" id="PF12146"/>
    </source>
</evidence>
<dbReference type="SUPFAM" id="SSF53474">
    <property type="entry name" value="alpha/beta-Hydrolases"/>
    <property type="match status" value="1"/>
</dbReference>
<dbReference type="EMBL" id="CP015772">
    <property type="protein sequence ID" value="ANH79782.1"/>
    <property type="molecule type" value="Genomic_DNA"/>
</dbReference>
<dbReference type="Pfam" id="PF12146">
    <property type="entry name" value="Hydrolase_4"/>
    <property type="match status" value="1"/>
</dbReference>
<keyword evidence="3" id="KW-0378">Hydrolase</keyword>
<sequence length="313" mass="33942">MKYLLLLLFMSLGAAVGAQDSSYTESPIVLETATGKIYGTLTLPHSGGAVPVVLFIAGSGPTDRNGNNNMGLKTNCTLQLAHALAAAKIASVRYDKRGVAESVGAAKSEASLRFDDYIADARAWMDLLRKDSHFSKLVVAGHSEGSLIGMIATPGHADKFISLAGAGTSADTILKTQLQKLPQNLYETAVKTIDSLKRGDEVKDVNPNLQQLFRPSIQPYLISWFKYDPQTEIKKLKIPVLIIQGTKDLQITVADAQKLKTAQPKSTLVIIGNMNHVLKNIPGEQAENMQSYSNPELPVNDTLVHTIIDYIKK</sequence>
<dbReference type="AlphaFoldDB" id="A0A1A9HZD1"/>
<name>A0A1A9HZD1_9BACT</name>
<dbReference type="Gene3D" id="3.40.50.1820">
    <property type="entry name" value="alpha/beta hydrolase"/>
    <property type="match status" value="1"/>
</dbReference>
<dbReference type="GO" id="GO:0052689">
    <property type="term" value="F:carboxylic ester hydrolase activity"/>
    <property type="evidence" value="ECO:0007669"/>
    <property type="project" value="TreeGrafter"/>
</dbReference>
<dbReference type="KEGG" id="nia:A8C56_01275"/>
<dbReference type="STRING" id="1176587.A8C56_01275"/>
<evidence type="ECO:0000313" key="3">
    <source>
        <dbReference type="EMBL" id="ANH79782.1"/>
    </source>
</evidence>
<dbReference type="PANTHER" id="PTHR43265">
    <property type="entry name" value="ESTERASE ESTD"/>
    <property type="match status" value="1"/>
</dbReference>
<dbReference type="InterPro" id="IPR053145">
    <property type="entry name" value="AB_hydrolase_Est10"/>
</dbReference>
<dbReference type="Proteomes" id="UP000077667">
    <property type="component" value="Chromosome"/>
</dbReference>
<dbReference type="PANTHER" id="PTHR43265:SF1">
    <property type="entry name" value="ESTERASE ESTD"/>
    <property type="match status" value="1"/>
</dbReference>
<feature type="domain" description="Serine aminopeptidase S33" evidence="2">
    <location>
        <begin position="75"/>
        <end position="278"/>
    </location>
</feature>
<evidence type="ECO:0000256" key="1">
    <source>
        <dbReference type="SAM" id="SignalP"/>
    </source>
</evidence>
<proteinExistence type="predicted"/>
<keyword evidence="1" id="KW-0732">Signal</keyword>
<dbReference type="RefSeq" id="WP_067751012.1">
    <property type="nucleotide sequence ID" value="NZ_CP015772.1"/>
</dbReference>
<dbReference type="InterPro" id="IPR029058">
    <property type="entry name" value="AB_hydrolase_fold"/>
</dbReference>
<feature type="chain" id="PRO_5008389636" evidence="1">
    <location>
        <begin position="19"/>
        <end position="313"/>
    </location>
</feature>
<accession>A0A1A9HZD1</accession>
<keyword evidence="4" id="KW-1185">Reference proteome</keyword>
<feature type="signal peptide" evidence="1">
    <location>
        <begin position="1"/>
        <end position="18"/>
    </location>
</feature>
<dbReference type="OrthoDB" id="9809549at2"/>
<reference evidence="3 4" key="1">
    <citation type="submission" date="2016-05" db="EMBL/GenBank/DDBJ databases">
        <title>Niabella ginsenosidivorans BS26 whole genome sequencing.</title>
        <authorList>
            <person name="Im W.T."/>
            <person name="Siddiqi M.Z."/>
        </authorList>
    </citation>
    <scope>NUCLEOTIDE SEQUENCE [LARGE SCALE GENOMIC DNA]</scope>
    <source>
        <strain evidence="3 4">BS26</strain>
    </source>
</reference>
<organism evidence="3 4">
    <name type="scientific">Niabella ginsenosidivorans</name>
    <dbReference type="NCBI Taxonomy" id="1176587"/>
    <lineage>
        <taxon>Bacteria</taxon>
        <taxon>Pseudomonadati</taxon>
        <taxon>Bacteroidota</taxon>
        <taxon>Chitinophagia</taxon>
        <taxon>Chitinophagales</taxon>
        <taxon>Chitinophagaceae</taxon>
        <taxon>Niabella</taxon>
    </lineage>
</organism>